<dbReference type="Xenbase" id="XB-GENE-482277">
    <property type="gene designation" value="cdh3"/>
</dbReference>
<keyword evidence="9" id="KW-0130">Cell adhesion</keyword>
<keyword evidence="4 15" id="KW-0812">Transmembrane</keyword>
<dbReference type="PANTHER" id="PTHR24027:SF444">
    <property type="entry name" value="BLASTOMERE CADHERIN"/>
    <property type="match status" value="1"/>
</dbReference>
<evidence type="ECO:0000256" key="8">
    <source>
        <dbReference type="ARBA" id="ARBA00022837"/>
    </source>
</evidence>
<dbReference type="SMART" id="SM00320">
    <property type="entry name" value="WD40"/>
    <property type="match status" value="6"/>
</dbReference>
<accession>A0A6I8SEM2</accession>
<evidence type="ECO:0000256" key="13">
    <source>
        <dbReference type="ARBA" id="ARBA00037319"/>
    </source>
</evidence>
<reference evidence="18" key="2">
    <citation type="submission" date="2020-05" db="UniProtKB">
        <authorList>
            <consortium name="Ensembl"/>
        </authorList>
    </citation>
    <scope>IDENTIFICATION</scope>
</reference>
<dbReference type="Ensembl" id="ENSXETT00000095339">
    <property type="protein sequence ID" value="ENSXETP00000090951"/>
    <property type="gene ID" value="ENSXETG00000025992"/>
</dbReference>
<protein>
    <submittedName>
        <fullName evidence="18">Cadherin 3</fullName>
    </submittedName>
</protein>
<evidence type="ECO:0000256" key="1">
    <source>
        <dbReference type="ARBA" id="ARBA00004251"/>
    </source>
</evidence>
<feature type="domain" description="Cadherin" evidence="17">
    <location>
        <begin position="489"/>
        <end position="600"/>
    </location>
</feature>
<evidence type="ECO:0000256" key="6">
    <source>
        <dbReference type="ARBA" id="ARBA00022729"/>
    </source>
</evidence>
<keyword evidence="3" id="KW-0165">Cleavage on pair of basic residues</keyword>
<evidence type="ECO:0000256" key="5">
    <source>
        <dbReference type="ARBA" id="ARBA00022723"/>
    </source>
</evidence>
<keyword evidence="6 16" id="KW-0732">Signal</keyword>
<dbReference type="FunFam" id="2.60.40.60:FF:000019">
    <property type="entry name" value="Cadherin 2"/>
    <property type="match status" value="1"/>
</dbReference>
<dbReference type="FunFam" id="2.60.40.60:FF:000031">
    <property type="entry name" value="Cadherin 3"/>
    <property type="match status" value="1"/>
</dbReference>
<evidence type="ECO:0000256" key="3">
    <source>
        <dbReference type="ARBA" id="ARBA00022685"/>
    </source>
</evidence>
<keyword evidence="5" id="KW-0479">Metal-binding</keyword>
<dbReference type="Pfam" id="PF00028">
    <property type="entry name" value="Cadherin"/>
    <property type="match status" value="4"/>
</dbReference>
<name>A0A6I8SEM2_XENTR</name>
<feature type="domain" description="Cadherin" evidence="17">
    <location>
        <begin position="265"/>
        <end position="377"/>
    </location>
</feature>
<dbReference type="InterPro" id="IPR015943">
    <property type="entry name" value="WD40/YVTN_repeat-like_dom_sf"/>
</dbReference>
<feature type="domain" description="Cadherin" evidence="17">
    <location>
        <begin position="189"/>
        <end position="264"/>
    </location>
</feature>
<evidence type="ECO:0000256" key="4">
    <source>
        <dbReference type="ARBA" id="ARBA00022692"/>
    </source>
</evidence>
<dbReference type="PRINTS" id="PR00205">
    <property type="entry name" value="CADHERIN"/>
</dbReference>
<dbReference type="FunFam" id="2.60.40.60:FF:000011">
    <property type="entry name" value="Cadherin 1"/>
    <property type="match status" value="1"/>
</dbReference>
<keyword evidence="11 15" id="KW-0472">Membrane</keyword>
<evidence type="ECO:0000256" key="7">
    <source>
        <dbReference type="ARBA" id="ARBA00022737"/>
    </source>
</evidence>
<evidence type="ECO:0000256" key="14">
    <source>
        <dbReference type="PROSITE-ProRule" id="PRU00043"/>
    </source>
</evidence>
<keyword evidence="10 15" id="KW-1133">Transmembrane helix</keyword>
<dbReference type="GO" id="GO:0007156">
    <property type="term" value="P:homophilic cell adhesion via plasma membrane adhesion molecules"/>
    <property type="evidence" value="ECO:0007669"/>
    <property type="project" value="InterPro"/>
</dbReference>
<evidence type="ECO:0000256" key="16">
    <source>
        <dbReference type="SAM" id="SignalP"/>
    </source>
</evidence>
<keyword evidence="2" id="KW-1003">Cell membrane</keyword>
<evidence type="ECO:0000256" key="2">
    <source>
        <dbReference type="ARBA" id="ARBA00022475"/>
    </source>
</evidence>
<dbReference type="Gene3D" id="2.130.10.10">
    <property type="entry name" value="YVTN repeat-like/Quinoprotein amine dehydrogenase"/>
    <property type="match status" value="2"/>
</dbReference>
<dbReference type="FunFam" id="2.60.40.60:FF:000022">
    <property type="entry name" value="Cadherin 2"/>
    <property type="match status" value="1"/>
</dbReference>
<dbReference type="Bgee" id="ENSXETG00000025992">
    <property type="expression patterns" value="Expressed in blastula and 15 other cell types or tissues"/>
</dbReference>
<feature type="domain" description="Cadherin" evidence="17">
    <location>
        <begin position="378"/>
        <end position="488"/>
    </location>
</feature>
<dbReference type="GO" id="GO:0005886">
    <property type="term" value="C:plasma membrane"/>
    <property type="evidence" value="ECO:0007669"/>
    <property type="project" value="UniProtKB-SubCell"/>
</dbReference>
<gene>
    <name evidence="18" type="primary">cdh3</name>
</gene>
<proteinExistence type="predicted"/>
<evidence type="ECO:0000256" key="15">
    <source>
        <dbReference type="SAM" id="Phobius"/>
    </source>
</evidence>
<dbReference type="PANTHER" id="PTHR24027">
    <property type="entry name" value="CADHERIN-23"/>
    <property type="match status" value="1"/>
</dbReference>
<dbReference type="PROSITE" id="PS50268">
    <property type="entry name" value="CADHERIN_2"/>
    <property type="match status" value="4"/>
</dbReference>
<evidence type="ECO:0000313" key="18">
    <source>
        <dbReference type="Ensembl" id="ENSXETP00000090951"/>
    </source>
</evidence>
<dbReference type="SMART" id="SM01055">
    <property type="entry name" value="Cadherin_pro"/>
    <property type="match status" value="1"/>
</dbReference>
<feature type="transmembrane region" description="Helical" evidence="15">
    <location>
        <begin position="705"/>
        <end position="729"/>
    </location>
</feature>
<dbReference type="InterPro" id="IPR001680">
    <property type="entry name" value="WD40_rpt"/>
</dbReference>
<feature type="signal peptide" evidence="16">
    <location>
        <begin position="1"/>
        <end position="25"/>
    </location>
</feature>
<organism evidence="18">
    <name type="scientific">Xenopus tropicalis</name>
    <name type="common">Western clawed frog</name>
    <name type="synonym">Silurana tropicalis</name>
    <dbReference type="NCBI Taxonomy" id="8364"/>
    <lineage>
        <taxon>Eukaryota</taxon>
        <taxon>Metazoa</taxon>
        <taxon>Chordata</taxon>
        <taxon>Craniata</taxon>
        <taxon>Vertebrata</taxon>
        <taxon>Euteleostomi</taxon>
        <taxon>Amphibia</taxon>
        <taxon>Batrachia</taxon>
        <taxon>Anura</taxon>
        <taxon>Pipoidea</taxon>
        <taxon>Pipidae</taxon>
        <taxon>Xenopodinae</taxon>
        <taxon>Xenopus</taxon>
        <taxon>Silurana</taxon>
    </lineage>
</organism>
<sequence length="1362" mass="151752">MGGTRLGNPNVWVCGLLCLLQVVPSINVDVSGCQPGFSSADYTFSVNRRELERGRKLGKVNFVDCTTRKHGLFDVGDSRFRVLPDGTVLVKRHVKLHSKDTKFIVSTWDARGIKHSTNIAVVNKRHRSGEESHRRSSELPVLTFPEKRTGLKRKKRDWVIPPIKVSENERGPFPKRLVQIKSNKERVTKVFYSITGQGADTPPEGVFRIEKETGWMLVSRPLDREEYDKYVLLSHAVSENGASVEEPMEITVYVIDQNDNRPKFTQEVFRGSVREGVQPGTRVMAVSATDDDDGIETLNGVISYSILKQDPEQPTPNLFTINRETGVISLIGTGLDREKFPEYILTVQAADLDGAGLSTEGKAIIEITDANDNAPIFDPKTYTALVPESEVGFEVQRLSVTDLDQPGTAAWQAVYKIRVNEGGFFNITTDPDSNQGILTTAKGLDFEQRKQYVLQITVENAEPFSVPLPTSTATVTVMVEDVNEAPFFVPVVSKIDVSEDLTRGQQIVSLVAQDPDKQQKQKLSYVIGNDPARWLTVNKDTGIVTGNGNLDRESEYVKNNTYSVIMLVTDDGVPVGTGTGTLILHVLDVNDNGPVPSPRVFTMCDQNPEPQVLTITDADIPPNTYPYNVSLSHGSDLIWKAELDSKGTSMRLSPTQQLKKGDYSIYVLLSDAQNNQQLTVVNATVCNCEGKAIKCQEKLVGGFDLPIILVILGSVLALLILFLLLLLFLKRKKVVKEPLLLPEDDTRDNIFYYGEEGGGEEDQDYDLSQLHRGLDSRPDIMRNDVVPTLISAPHYRARPSNPDEIGNFIEENLDRQKGRLLCLAWHPLGTHIVTGSVNKIQVFNASSGHLQHVLKLDSRPLAGRKRECVVWSVAVLSSGHVISVDSSGKLLLWDLEKGTLIHTHSVANCDILSLAVSKAEDSLVVGTAEGVVFQFEHISLKTGESERQWVRTKPFRFHTHDVRAVAHSSTAIISGGVDGHLVIRPLMEKIEVKSYEAALRKITFPHHHLVSCAQKSGRLLFQFPEHLELWQLGKTDISGRDGDVLPVKKKQELLLKLKRKGTESIRCSCVSHCGSWISYTTSSQLYLHQLHCEKDNLSLRRVPRLPQLPSAPLKLLFSPDSKRLYVGSEGGCVHVLELSDGACKLGPTLQPLSETANRSLSSVHLMAVSINGTYLAVATPSSQIDIYNTHIMKHECSVPRYSCPPSALSIHPTTENLVIAYADQQLMEFNINQRQYTEWGRRVLKNGLHRDWLERDTPILGIRFNPSRPEDILMHDNYMFCVLDKSLPLPDDKTPLFNQITLKHLSERAQKSQAHAFKITKKFQPLMFMDLLSDGDLVLVERPISDIVANLPPPMKQKKFGT</sequence>
<feature type="chain" id="PRO_5030155961" evidence="16">
    <location>
        <begin position="26"/>
        <end position="1362"/>
    </location>
</feature>
<comment type="function">
    <text evidence="13">Cadherins are calcium-dependent cell adhesion proteins. They preferentially interact with themselves in a homophilic manner in connecting cells; cadherins may thus contribute to the sorting of heterogeneous cell types.</text>
</comment>
<dbReference type="InterPro" id="IPR020894">
    <property type="entry name" value="Cadherin_CS"/>
</dbReference>
<dbReference type="GeneTree" id="ENSGT00940000157175"/>
<dbReference type="FunFam" id="2.60.40.60:FF:000191">
    <property type="entry name" value="Cadherin 1"/>
    <property type="match status" value="1"/>
</dbReference>
<keyword evidence="12" id="KW-0325">Glycoprotein</keyword>
<evidence type="ECO:0000256" key="9">
    <source>
        <dbReference type="ARBA" id="ARBA00022889"/>
    </source>
</evidence>
<dbReference type="FunFam" id="2.130.10.10:FF:001780">
    <property type="entry name" value="Cirrhosis, autosomal recessive 1A (Cirhin)"/>
    <property type="match status" value="1"/>
</dbReference>
<dbReference type="SUPFAM" id="SSF49313">
    <property type="entry name" value="Cadherin-like"/>
    <property type="match status" value="6"/>
</dbReference>
<dbReference type="InterPro" id="IPR011047">
    <property type="entry name" value="Quinoprotein_ADH-like_sf"/>
</dbReference>
<dbReference type="InterPro" id="IPR002126">
    <property type="entry name" value="Cadherin-like_dom"/>
</dbReference>
<evidence type="ECO:0000259" key="17">
    <source>
        <dbReference type="PROSITE" id="PS50268"/>
    </source>
</evidence>
<keyword evidence="8 14" id="KW-0106">Calcium</keyword>
<evidence type="ECO:0000256" key="11">
    <source>
        <dbReference type="ARBA" id="ARBA00023136"/>
    </source>
</evidence>
<keyword evidence="7" id="KW-0677">Repeat</keyword>
<reference evidence="18" key="1">
    <citation type="journal article" date="2010" name="Science">
        <title>The genome of the Western clawed frog Xenopus tropicalis.</title>
        <authorList>
            <person name="Hellsten U."/>
            <person name="Harland R.M."/>
            <person name="Gilchrist M.J."/>
            <person name="Hendrix D."/>
            <person name="Jurka J."/>
            <person name="Kapitonov V."/>
            <person name="Ovcharenko I."/>
            <person name="Putnam N.H."/>
            <person name="Shu S."/>
            <person name="Taher L."/>
            <person name="Blitz I.L."/>
            <person name="Blumberg B."/>
            <person name="Dichmann D.S."/>
            <person name="Dubchak I."/>
            <person name="Amaya E."/>
            <person name="Detter J.C."/>
            <person name="Fletcher R."/>
            <person name="Gerhard D.S."/>
            <person name="Goodstein D."/>
            <person name="Graves T."/>
            <person name="Grigoriev I.V."/>
            <person name="Grimwood J."/>
            <person name="Kawashima T."/>
            <person name="Lindquist E."/>
            <person name="Lucas S.M."/>
            <person name="Mead P.E."/>
            <person name="Mitros T."/>
            <person name="Ogino H."/>
            <person name="Ohta Y."/>
            <person name="Poliakov A.V."/>
            <person name="Pollet N."/>
            <person name="Robert J."/>
            <person name="Salamov A."/>
            <person name="Sater A.K."/>
            <person name="Schmutz J."/>
            <person name="Terry A."/>
            <person name="Vize P.D."/>
            <person name="Warren W.C."/>
            <person name="Wells D."/>
            <person name="Wills A."/>
            <person name="Wilson R.K."/>
            <person name="Zimmerman L.B."/>
            <person name="Zorn A.M."/>
            <person name="Grainger R."/>
            <person name="Grammer T."/>
            <person name="Khokha M.K."/>
            <person name="Richardson P.M."/>
            <person name="Rokhsar D.S."/>
        </authorList>
    </citation>
    <scope>NUCLEOTIDE SEQUENCE [LARGE SCALE GENOMIC DNA]</scope>
    <source>
        <strain evidence="18">Nigerian</strain>
    </source>
</reference>
<dbReference type="Gene3D" id="2.60.40.60">
    <property type="entry name" value="Cadherins"/>
    <property type="match status" value="6"/>
</dbReference>
<dbReference type="PROSITE" id="PS00232">
    <property type="entry name" value="CADHERIN_1"/>
    <property type="match status" value="2"/>
</dbReference>
<dbReference type="InterPro" id="IPR015919">
    <property type="entry name" value="Cadherin-like_sf"/>
</dbReference>
<dbReference type="InterPro" id="IPR039808">
    <property type="entry name" value="Cadherin"/>
</dbReference>
<dbReference type="Pfam" id="PF08758">
    <property type="entry name" value="Cadherin_pro"/>
    <property type="match status" value="1"/>
</dbReference>
<evidence type="ECO:0000256" key="10">
    <source>
        <dbReference type="ARBA" id="ARBA00022989"/>
    </source>
</evidence>
<comment type="subcellular location">
    <subcellularLocation>
        <location evidence="1">Cell membrane</location>
        <topology evidence="1">Single-pass type I membrane protein</topology>
    </subcellularLocation>
</comment>
<dbReference type="FunFam" id="2.60.40.60:FF:000027">
    <property type="entry name" value="Cadherin 2"/>
    <property type="match status" value="1"/>
</dbReference>
<dbReference type="SMART" id="SM00112">
    <property type="entry name" value="CA"/>
    <property type="match status" value="4"/>
</dbReference>
<dbReference type="InterPro" id="IPR014868">
    <property type="entry name" value="Cadherin_pro_dom"/>
</dbReference>
<evidence type="ECO:0000256" key="12">
    <source>
        <dbReference type="ARBA" id="ARBA00023180"/>
    </source>
</evidence>
<dbReference type="CDD" id="cd11304">
    <property type="entry name" value="Cadherin_repeat"/>
    <property type="match status" value="3"/>
</dbReference>
<dbReference type="SUPFAM" id="SSF50998">
    <property type="entry name" value="Quinoprotein alcohol dehydrogenase-like"/>
    <property type="match status" value="1"/>
</dbReference>
<dbReference type="GO" id="GO:0005509">
    <property type="term" value="F:calcium ion binding"/>
    <property type="evidence" value="ECO:0007669"/>
    <property type="project" value="UniProtKB-UniRule"/>
</dbReference>